<dbReference type="PANTHER" id="PTHR47992">
    <property type="entry name" value="PROTEIN PHOSPHATASE"/>
    <property type="match status" value="1"/>
</dbReference>
<accession>A0A832I3P7</accession>
<dbReference type="InterPro" id="IPR036457">
    <property type="entry name" value="PPM-type-like_dom_sf"/>
</dbReference>
<dbReference type="SMART" id="SM00331">
    <property type="entry name" value="PP2C_SIG"/>
    <property type="match status" value="1"/>
</dbReference>
<dbReference type="CDD" id="cd00143">
    <property type="entry name" value="PP2Cc"/>
    <property type="match status" value="1"/>
</dbReference>
<dbReference type="SMART" id="SM00332">
    <property type="entry name" value="PP2Cc"/>
    <property type="match status" value="1"/>
</dbReference>
<protein>
    <submittedName>
        <fullName evidence="3">Serine/threonine-protein phosphatase</fullName>
    </submittedName>
</protein>
<sequence length="302" mass="32391">MSQAPDMMPPGAPRGAAEAGRRQVEVEIAALSDRGRAREANEDSFVVFRLGRYLEPLTSNIPESELPGRSEERGHVMIVADGVGGHEAGEVASRTTLLTALRLILRSPRWALSFHDPETRRREIDDMAARARAYLAGAQAEIRRRAEENPSQRGMGTTMTGAYAVGADLFVQHIGDSKAYLLRGGALEKITRDHTVAQQYADLGVIAQEEVATHRLQHVLTRAVGAGAHDAEADFHHVELADGDRLLLCSDGLTDMVSEPDIARLMGQAGTCDEACGALVRAALDAGGHDNVTVIVAAFSIA</sequence>
<dbReference type="EMBL" id="DSQF01000030">
    <property type="protein sequence ID" value="HGZ44594.1"/>
    <property type="molecule type" value="Genomic_DNA"/>
</dbReference>
<reference evidence="3" key="1">
    <citation type="journal article" date="2020" name="mSystems">
        <title>Genome- and Community-Level Interaction Insights into Carbon Utilization and Element Cycling Functions of Hydrothermarchaeota in Hydrothermal Sediment.</title>
        <authorList>
            <person name="Zhou Z."/>
            <person name="Liu Y."/>
            <person name="Xu W."/>
            <person name="Pan J."/>
            <person name="Luo Z.H."/>
            <person name="Li M."/>
        </authorList>
    </citation>
    <scope>NUCLEOTIDE SEQUENCE [LARGE SCALE GENOMIC DNA]</scope>
    <source>
        <strain evidence="3">SpSt-381</strain>
    </source>
</reference>
<dbReference type="InterPro" id="IPR015655">
    <property type="entry name" value="PP2C"/>
</dbReference>
<dbReference type="InterPro" id="IPR001932">
    <property type="entry name" value="PPM-type_phosphatase-like_dom"/>
</dbReference>
<dbReference type="Pfam" id="PF00481">
    <property type="entry name" value="PP2C"/>
    <property type="match status" value="1"/>
</dbReference>
<dbReference type="AlphaFoldDB" id="A0A832I3P7"/>
<proteinExistence type="predicted"/>
<dbReference type="SUPFAM" id="SSF81606">
    <property type="entry name" value="PP2C-like"/>
    <property type="match status" value="1"/>
</dbReference>
<comment type="caution">
    <text evidence="3">The sequence shown here is derived from an EMBL/GenBank/DDBJ whole genome shotgun (WGS) entry which is preliminary data.</text>
</comment>
<dbReference type="GO" id="GO:0004722">
    <property type="term" value="F:protein serine/threonine phosphatase activity"/>
    <property type="evidence" value="ECO:0007669"/>
    <property type="project" value="InterPro"/>
</dbReference>
<name>A0A832I3P7_UNCEI</name>
<feature type="domain" description="PPM-type phosphatase" evidence="2">
    <location>
        <begin position="27"/>
        <end position="299"/>
    </location>
</feature>
<gene>
    <name evidence="3" type="ORF">ENR23_14520</name>
</gene>
<dbReference type="PROSITE" id="PS51746">
    <property type="entry name" value="PPM_2"/>
    <property type="match status" value="1"/>
</dbReference>
<organism evidence="3">
    <name type="scientific">Eiseniibacteriota bacterium</name>
    <dbReference type="NCBI Taxonomy" id="2212470"/>
    <lineage>
        <taxon>Bacteria</taxon>
        <taxon>Candidatus Eiseniibacteriota</taxon>
    </lineage>
</organism>
<evidence type="ECO:0000259" key="2">
    <source>
        <dbReference type="PROSITE" id="PS51746"/>
    </source>
</evidence>
<feature type="region of interest" description="Disordered" evidence="1">
    <location>
        <begin position="1"/>
        <end position="21"/>
    </location>
</feature>
<dbReference type="Gene3D" id="3.60.40.10">
    <property type="entry name" value="PPM-type phosphatase domain"/>
    <property type="match status" value="1"/>
</dbReference>
<evidence type="ECO:0000256" key="1">
    <source>
        <dbReference type="SAM" id="MobiDB-lite"/>
    </source>
</evidence>
<evidence type="ECO:0000313" key="3">
    <source>
        <dbReference type="EMBL" id="HGZ44594.1"/>
    </source>
</evidence>